<keyword evidence="4" id="KW-1185">Reference proteome</keyword>
<gene>
    <name evidence="3" type="ORF">D0469_09465</name>
</gene>
<proteinExistence type="predicted"/>
<accession>A0A372LQ55</accession>
<dbReference type="PROSITE" id="PS50943">
    <property type="entry name" value="HTH_CROC1"/>
    <property type="match status" value="1"/>
</dbReference>
<keyword evidence="1" id="KW-0238">DNA-binding</keyword>
<dbReference type="RefSeq" id="WP_117326504.1">
    <property type="nucleotide sequence ID" value="NZ_QVTE01000025.1"/>
</dbReference>
<protein>
    <submittedName>
        <fullName evidence="3">XRE family transcriptional regulator</fullName>
    </submittedName>
</protein>
<dbReference type="InterPro" id="IPR010982">
    <property type="entry name" value="Lambda_DNA-bd_dom_sf"/>
</dbReference>
<evidence type="ECO:0000313" key="3">
    <source>
        <dbReference type="EMBL" id="RFU69440.1"/>
    </source>
</evidence>
<dbReference type="EMBL" id="QVTE01000025">
    <property type="protein sequence ID" value="RFU69440.1"/>
    <property type="molecule type" value="Genomic_DNA"/>
</dbReference>
<name>A0A372LQ55_9BACI</name>
<dbReference type="Pfam" id="PF01381">
    <property type="entry name" value="HTH_3"/>
    <property type="match status" value="1"/>
</dbReference>
<evidence type="ECO:0000259" key="2">
    <source>
        <dbReference type="PROSITE" id="PS50943"/>
    </source>
</evidence>
<dbReference type="PANTHER" id="PTHR46558">
    <property type="entry name" value="TRACRIPTIONAL REGULATORY PROTEIN-RELATED-RELATED"/>
    <property type="match status" value="1"/>
</dbReference>
<comment type="caution">
    <text evidence="3">The sequence shown here is derived from an EMBL/GenBank/DDBJ whole genome shotgun (WGS) entry which is preliminary data.</text>
</comment>
<feature type="domain" description="HTH cro/C1-type" evidence="2">
    <location>
        <begin position="8"/>
        <end position="62"/>
    </location>
</feature>
<dbReference type="OrthoDB" id="2876477at2"/>
<reference evidence="3 4" key="1">
    <citation type="submission" date="2018-08" db="EMBL/GenBank/DDBJ databases">
        <title>Bacillus chawlae sp. nov., Bacillus glennii sp. nov., and Bacillus saganii sp. nov. Isolated from the Vehicle Assembly Building at Kennedy Space Center where the Viking Spacecraft were Assembled.</title>
        <authorList>
            <person name="Seuylemezian A."/>
            <person name="Vaishampayan P."/>
        </authorList>
    </citation>
    <scope>NUCLEOTIDE SEQUENCE [LARGE SCALE GENOMIC DNA]</scope>
    <source>
        <strain evidence="3 4">V47-23a</strain>
    </source>
</reference>
<dbReference type="CDD" id="cd00093">
    <property type="entry name" value="HTH_XRE"/>
    <property type="match status" value="1"/>
</dbReference>
<organism evidence="3 4">
    <name type="scientific">Peribacillus saganii</name>
    <dbReference type="NCBI Taxonomy" id="2303992"/>
    <lineage>
        <taxon>Bacteria</taxon>
        <taxon>Bacillati</taxon>
        <taxon>Bacillota</taxon>
        <taxon>Bacilli</taxon>
        <taxon>Bacillales</taxon>
        <taxon>Bacillaceae</taxon>
        <taxon>Peribacillus</taxon>
    </lineage>
</organism>
<evidence type="ECO:0000313" key="4">
    <source>
        <dbReference type="Proteomes" id="UP000264541"/>
    </source>
</evidence>
<dbReference type="Gene3D" id="1.10.260.40">
    <property type="entry name" value="lambda repressor-like DNA-binding domains"/>
    <property type="match status" value="1"/>
</dbReference>
<evidence type="ECO:0000256" key="1">
    <source>
        <dbReference type="ARBA" id="ARBA00023125"/>
    </source>
</evidence>
<dbReference type="SMART" id="SM00530">
    <property type="entry name" value="HTH_XRE"/>
    <property type="match status" value="1"/>
</dbReference>
<dbReference type="PANTHER" id="PTHR46558:SF11">
    <property type="entry name" value="HTH-TYPE TRANSCRIPTIONAL REGULATOR XRE"/>
    <property type="match status" value="1"/>
</dbReference>
<sequence>MRNIGKVIMRRRKELHLTQEDLGKKLGVSKSYICQLESGFRQLSIDKLESVGKVLDIDIFEYVQLENDLLNKWKDVINTFEAHDITPEEVKTLIGIMTHLKTG</sequence>
<dbReference type="SUPFAM" id="SSF47413">
    <property type="entry name" value="lambda repressor-like DNA-binding domains"/>
    <property type="match status" value="1"/>
</dbReference>
<dbReference type="AlphaFoldDB" id="A0A372LQ55"/>
<dbReference type="InterPro" id="IPR001387">
    <property type="entry name" value="Cro/C1-type_HTH"/>
</dbReference>
<dbReference type="GO" id="GO:0003677">
    <property type="term" value="F:DNA binding"/>
    <property type="evidence" value="ECO:0007669"/>
    <property type="project" value="UniProtKB-KW"/>
</dbReference>
<dbReference type="Proteomes" id="UP000264541">
    <property type="component" value="Unassembled WGS sequence"/>
</dbReference>